<sequence length="352" mass="40474">MVQYNRVRALKAVREDYLDPRPIFNNSPFERVFCIKRYMVDGLLGKLVNHNSFWTSTVDACGQKSIDPYVKFLAAQKMICYGVSVSAFCDYFQIGESTGRLCCDDISSYYLRFPTKQDARNITSLHKRQHGIDGMMGSLDVTKVHWANCPTAWHGQFKGKEGIPTISLHCFPGSSVEAVSDYNLWIWHSTFGFPGSLNDLNIWEKPPLFNSMTDGTHNEIDFPFIIDGQLFTELFYLVDGIYPWLSQFLLTVKDQQHLWISTTRPFRSGKREAIEEAVRRVEEEVPIGDSIRLHYRDDIFFLVKATIVMHNMMVEARCENGELESESYYEYSDCIDDTASANENTDTGPYEL</sequence>
<dbReference type="EMBL" id="JALLPJ020001233">
    <property type="protein sequence ID" value="KAL3773450.1"/>
    <property type="molecule type" value="Genomic_DNA"/>
</dbReference>
<evidence type="ECO:0000313" key="2">
    <source>
        <dbReference type="Proteomes" id="UP001530400"/>
    </source>
</evidence>
<gene>
    <name evidence="1" type="ORF">ACHAWO_011630</name>
</gene>
<dbReference type="InterPro" id="IPR006912">
    <property type="entry name" value="Harbinger_derived_prot"/>
</dbReference>
<dbReference type="PANTHER" id="PTHR47150:SF7">
    <property type="entry name" value="NUCLEASE"/>
    <property type="match status" value="1"/>
</dbReference>
<dbReference type="AlphaFoldDB" id="A0ABD3NBK5"/>
<reference evidence="1 2" key="1">
    <citation type="submission" date="2024-10" db="EMBL/GenBank/DDBJ databases">
        <title>Updated reference genomes for cyclostephanoid diatoms.</title>
        <authorList>
            <person name="Roberts W.R."/>
            <person name="Alverson A.J."/>
        </authorList>
    </citation>
    <scope>NUCLEOTIDE SEQUENCE [LARGE SCALE GENOMIC DNA]</scope>
    <source>
        <strain evidence="1 2">AJA010-31</strain>
    </source>
</reference>
<dbReference type="PANTHER" id="PTHR47150">
    <property type="entry name" value="OS12G0169200 PROTEIN"/>
    <property type="match status" value="1"/>
</dbReference>
<evidence type="ECO:0000313" key="1">
    <source>
        <dbReference type="EMBL" id="KAL3773450.1"/>
    </source>
</evidence>
<organism evidence="1 2">
    <name type="scientific">Cyclotella atomus</name>
    <dbReference type="NCBI Taxonomy" id="382360"/>
    <lineage>
        <taxon>Eukaryota</taxon>
        <taxon>Sar</taxon>
        <taxon>Stramenopiles</taxon>
        <taxon>Ochrophyta</taxon>
        <taxon>Bacillariophyta</taxon>
        <taxon>Coscinodiscophyceae</taxon>
        <taxon>Thalassiosirophycidae</taxon>
        <taxon>Stephanodiscales</taxon>
        <taxon>Stephanodiscaceae</taxon>
        <taxon>Cyclotella</taxon>
    </lineage>
</organism>
<keyword evidence="2" id="KW-1185">Reference proteome</keyword>
<comment type="caution">
    <text evidence="1">The sequence shown here is derived from an EMBL/GenBank/DDBJ whole genome shotgun (WGS) entry which is preliminary data.</text>
</comment>
<proteinExistence type="predicted"/>
<accession>A0ABD3NBK5</accession>
<protein>
    <recommendedName>
        <fullName evidence="3">DDE Tnp4 domain-containing protein</fullName>
    </recommendedName>
</protein>
<evidence type="ECO:0008006" key="3">
    <source>
        <dbReference type="Google" id="ProtNLM"/>
    </source>
</evidence>
<dbReference type="Pfam" id="PF04827">
    <property type="entry name" value="Plant_tran"/>
    <property type="match status" value="1"/>
</dbReference>
<name>A0ABD3NBK5_9STRA</name>
<dbReference type="Proteomes" id="UP001530400">
    <property type="component" value="Unassembled WGS sequence"/>
</dbReference>